<proteinExistence type="predicted"/>
<dbReference type="Proteomes" id="UP000587608">
    <property type="component" value="Unassembled WGS sequence"/>
</dbReference>
<reference evidence="5 6" key="1">
    <citation type="submission" date="2020-07" db="EMBL/GenBank/DDBJ databases">
        <title>Differential regulation of undecylprodigiosin biosynthesis in the yeast-scavenging Streptomyces strain MBK6.</title>
        <authorList>
            <person name="Baral B."/>
            <person name="Siitonen V."/>
            <person name="Laughlin M."/>
            <person name="Yamada K."/>
            <person name="Ilomaeki M."/>
            <person name="Metsae-Ketelae M."/>
            <person name="Niemi J."/>
        </authorList>
    </citation>
    <scope>NUCLEOTIDE SEQUENCE [LARGE SCALE GENOMIC DNA]</scope>
    <source>
        <strain evidence="5 6">MBK6</strain>
    </source>
</reference>
<keyword evidence="2" id="KW-1133">Transmembrane helix</keyword>
<keyword evidence="2" id="KW-0472">Membrane</keyword>
<dbReference type="PANTHER" id="PTHR30298">
    <property type="entry name" value="H REPEAT-ASSOCIATED PREDICTED TRANSPOSASE"/>
    <property type="match status" value="1"/>
</dbReference>
<dbReference type="GO" id="GO:0004803">
    <property type="term" value="F:transposase activity"/>
    <property type="evidence" value="ECO:0007669"/>
    <property type="project" value="InterPro"/>
</dbReference>
<evidence type="ECO:0000313" key="6">
    <source>
        <dbReference type="Proteomes" id="UP000587608"/>
    </source>
</evidence>
<evidence type="ECO:0000259" key="3">
    <source>
        <dbReference type="Pfam" id="PF01609"/>
    </source>
</evidence>
<accession>A0A7W2DPI8</accession>
<dbReference type="RefSeq" id="WP_040894045.1">
    <property type="nucleotide sequence ID" value="NZ_JBFAFV010000077.1"/>
</dbReference>
<feature type="domain" description="Transposase IS4-like" evidence="3">
    <location>
        <begin position="134"/>
        <end position="360"/>
    </location>
</feature>
<feature type="region of interest" description="Disordered" evidence="1">
    <location>
        <begin position="1"/>
        <end position="23"/>
    </location>
</feature>
<protein>
    <submittedName>
        <fullName evidence="5">ISAs1 family transposase</fullName>
    </submittedName>
</protein>
<dbReference type="EMBL" id="JACERG010000003">
    <property type="protein sequence ID" value="MBA5220632.1"/>
    <property type="molecule type" value="Genomic_DNA"/>
</dbReference>
<feature type="transmembrane region" description="Helical" evidence="2">
    <location>
        <begin position="51"/>
        <end position="72"/>
    </location>
</feature>
<dbReference type="Pfam" id="PF01609">
    <property type="entry name" value="DDE_Tnp_1"/>
    <property type="match status" value="1"/>
</dbReference>
<name>A0A7W2DPI8_9ACTN</name>
<dbReference type="PANTHER" id="PTHR30298:SF0">
    <property type="entry name" value="PROTEIN YBFL-RELATED"/>
    <property type="match status" value="1"/>
</dbReference>
<feature type="domain" description="H repeat-associated protein N-terminal" evidence="4">
    <location>
        <begin position="33"/>
        <end position="125"/>
    </location>
</feature>
<organism evidence="5 6">
    <name type="scientific">Streptomyces griseoaurantiacus</name>
    <dbReference type="NCBI Taxonomy" id="68213"/>
    <lineage>
        <taxon>Bacteria</taxon>
        <taxon>Bacillati</taxon>
        <taxon>Actinomycetota</taxon>
        <taxon>Actinomycetes</taxon>
        <taxon>Kitasatosporales</taxon>
        <taxon>Streptomycetaceae</taxon>
        <taxon>Streptomyces</taxon>
        <taxon>Streptomyces aurantiacus group</taxon>
    </lineage>
</organism>
<evidence type="ECO:0000259" key="4">
    <source>
        <dbReference type="Pfam" id="PF13808"/>
    </source>
</evidence>
<dbReference type="InterPro" id="IPR051698">
    <property type="entry name" value="Transposase_11-like"/>
</dbReference>
<dbReference type="NCBIfam" id="NF033564">
    <property type="entry name" value="transpos_ISAs1"/>
    <property type="match status" value="1"/>
</dbReference>
<feature type="compositionally biased region" description="Polar residues" evidence="1">
    <location>
        <begin position="8"/>
        <end position="22"/>
    </location>
</feature>
<comment type="caution">
    <text evidence="5">The sequence shown here is derived from an EMBL/GenBank/DDBJ whole genome shotgun (WGS) entry which is preliminary data.</text>
</comment>
<dbReference type="GO" id="GO:0003677">
    <property type="term" value="F:DNA binding"/>
    <property type="evidence" value="ECO:0007669"/>
    <property type="project" value="InterPro"/>
</dbReference>
<evidence type="ECO:0000313" key="5">
    <source>
        <dbReference type="EMBL" id="MBA5220632.1"/>
    </source>
</evidence>
<evidence type="ECO:0000256" key="2">
    <source>
        <dbReference type="SAM" id="Phobius"/>
    </source>
</evidence>
<sequence>MPARPSSRMPSCLQQLGDTSGSAPPETVADLRNHLAAVPDPRSRRGIRHSWTALLTAAAAAVLAGAASATAIGEWVAGAPQRVLALLGFRPDPLTGLIRPPHATTIRLVLAAADGDALDRAIGDFLLERQTPAPGRRVIAVDGKTLRGSRTAGRPVTVLIAAMTHSGQVLAQRQVGGKSNEIPAFAPLLDGIDLTGVVVTADALHPQHDHATYLLERGAHYLAVVKRNHPGLHEKVRGLPWRDIRLDHYERGRGHNHDEIRRLKTATFAHLDYPHARQALQVVRWRRDLGTGMLTIERIYLVTSLPPGAATGSELAAWIRGHWRIENQLHHVRDRTFHEDASKIRTRRLPRVMAGLRNLAIGVHRQDGHTNIAAALRRTVRDHLRPLTTLGLA</sequence>
<dbReference type="Pfam" id="PF13808">
    <property type="entry name" value="DDE_Tnp_1_assoc"/>
    <property type="match status" value="1"/>
</dbReference>
<dbReference type="GO" id="GO:0006313">
    <property type="term" value="P:DNA transposition"/>
    <property type="evidence" value="ECO:0007669"/>
    <property type="project" value="InterPro"/>
</dbReference>
<gene>
    <name evidence="5" type="ORF">H1X69_04255</name>
</gene>
<keyword evidence="2" id="KW-0812">Transmembrane</keyword>
<dbReference type="AlphaFoldDB" id="A0A7W2DPI8"/>
<dbReference type="InterPro" id="IPR002559">
    <property type="entry name" value="Transposase_11"/>
</dbReference>
<dbReference type="InterPro" id="IPR047647">
    <property type="entry name" value="ISAs1_transpos"/>
</dbReference>
<evidence type="ECO:0000256" key="1">
    <source>
        <dbReference type="SAM" id="MobiDB-lite"/>
    </source>
</evidence>
<dbReference type="InterPro" id="IPR032806">
    <property type="entry name" value="YbfD_N"/>
</dbReference>